<evidence type="ECO:0000313" key="3">
    <source>
        <dbReference type="Proteomes" id="UP001197214"/>
    </source>
</evidence>
<keyword evidence="1" id="KW-1133">Transmembrane helix</keyword>
<evidence type="ECO:0000256" key="1">
    <source>
        <dbReference type="SAM" id="Phobius"/>
    </source>
</evidence>
<accession>A0ABS6XPQ3</accession>
<reference evidence="2 3" key="1">
    <citation type="submission" date="2021-07" db="EMBL/GenBank/DDBJ databases">
        <title>Stakelama flava sp. nov., a novel endophytic bacterium isolated from branch of Kandelia candel.</title>
        <authorList>
            <person name="Tuo L."/>
        </authorList>
    </citation>
    <scope>NUCLEOTIDE SEQUENCE [LARGE SCALE GENOMIC DNA]</scope>
    <source>
        <strain evidence="2 3">CBK3Z-3</strain>
    </source>
</reference>
<dbReference type="RefSeq" id="WP_219238985.1">
    <property type="nucleotide sequence ID" value="NZ_JAHWZX010000014.1"/>
</dbReference>
<keyword evidence="3" id="KW-1185">Reference proteome</keyword>
<proteinExistence type="predicted"/>
<gene>
    <name evidence="2" type="ORF">KY084_13400</name>
</gene>
<comment type="caution">
    <text evidence="2">The sequence shown here is derived from an EMBL/GenBank/DDBJ whole genome shotgun (WGS) entry which is preliminary data.</text>
</comment>
<feature type="transmembrane region" description="Helical" evidence="1">
    <location>
        <begin position="81"/>
        <end position="99"/>
    </location>
</feature>
<keyword evidence="1" id="KW-0812">Transmembrane</keyword>
<dbReference type="EMBL" id="JAHWZX010000014">
    <property type="protein sequence ID" value="MBW4331864.1"/>
    <property type="molecule type" value="Genomic_DNA"/>
</dbReference>
<keyword evidence="1" id="KW-0472">Membrane</keyword>
<protein>
    <submittedName>
        <fullName evidence="2">Uncharacterized protein</fullName>
    </submittedName>
</protein>
<dbReference type="Proteomes" id="UP001197214">
    <property type="component" value="Unassembled WGS sequence"/>
</dbReference>
<evidence type="ECO:0000313" key="2">
    <source>
        <dbReference type="EMBL" id="MBW4331864.1"/>
    </source>
</evidence>
<sequence length="108" mass="12409">MSTTTSRETVIRRRKEIIAHFMRQDAVARDRAVGYEPDRPLDRRIFERMRARGIVKQDNEGGFYIDVPHYRKFRRRRVRRVGLAAVLGAGAIAAAVAAVKQSSLLDRD</sequence>
<name>A0ABS6XPQ3_9SPHN</name>
<organism evidence="2 3">
    <name type="scientific">Stakelama flava</name>
    <dbReference type="NCBI Taxonomy" id="2860338"/>
    <lineage>
        <taxon>Bacteria</taxon>
        <taxon>Pseudomonadati</taxon>
        <taxon>Pseudomonadota</taxon>
        <taxon>Alphaproteobacteria</taxon>
        <taxon>Sphingomonadales</taxon>
        <taxon>Sphingomonadaceae</taxon>
        <taxon>Stakelama</taxon>
    </lineage>
</organism>